<keyword evidence="1" id="KW-0472">Membrane</keyword>
<protein>
    <submittedName>
        <fullName evidence="2">Uncharacterized protein</fullName>
    </submittedName>
</protein>
<proteinExistence type="predicted"/>
<dbReference type="AlphaFoldDB" id="A0A0M9UD98"/>
<accession>A0A0M9UD98</accession>
<reference evidence="2 3" key="1">
    <citation type="journal article" date="2015" name="Genome Announc.">
        <title>Draft Genome Sequence of a Heterotrophic Facultative Anaerobic Thermophilic Bacterium, Ardenticatena maritima Strain 110ST.</title>
        <authorList>
            <person name="Kawaichi S."/>
            <person name="Yoshida T."/>
            <person name="Sako Y."/>
            <person name="Nakamura R."/>
        </authorList>
    </citation>
    <scope>NUCLEOTIDE SEQUENCE [LARGE SCALE GENOMIC DNA]</scope>
    <source>
        <strain evidence="2 3">110S</strain>
    </source>
</reference>
<dbReference type="Proteomes" id="UP000037784">
    <property type="component" value="Unassembled WGS sequence"/>
</dbReference>
<comment type="caution">
    <text evidence="2">The sequence shown here is derived from an EMBL/GenBank/DDBJ whole genome shotgun (WGS) entry which is preliminary data.</text>
</comment>
<organism evidence="2 3">
    <name type="scientific">Ardenticatena maritima</name>
    <dbReference type="NCBI Taxonomy" id="872965"/>
    <lineage>
        <taxon>Bacteria</taxon>
        <taxon>Bacillati</taxon>
        <taxon>Chloroflexota</taxon>
        <taxon>Ardenticatenia</taxon>
        <taxon>Ardenticatenales</taxon>
        <taxon>Ardenticatenaceae</taxon>
        <taxon>Ardenticatena</taxon>
    </lineage>
</organism>
<dbReference type="InParanoid" id="A0A0M9UD98"/>
<evidence type="ECO:0000313" key="2">
    <source>
        <dbReference type="EMBL" id="GAP63774.1"/>
    </source>
</evidence>
<keyword evidence="1" id="KW-1133">Transmembrane helix</keyword>
<evidence type="ECO:0000256" key="1">
    <source>
        <dbReference type="SAM" id="Phobius"/>
    </source>
</evidence>
<sequence>MQYTQARFGGLVVFVPKKCWKIKRTKQQRKEQMRKRFILVIGCIVFCSLIWFLNLPAKPAVHATTTNNKYVYLPAIVKAPPPTPTPTPTPDPCEPISGVSYTAFTIEGSPTDRPATQHADINLALRGYEPTNAFRGLVDYGGGYDPNAPQLYGLFGDQRTPTFTQQYRVYDWDWGCNCRGNLLTTWSVTLSGMQTTPLEVIRVPDSGYNIGYGYDALVLYATRERITLKYTREDNVVHGYTVHIENICVEPSLLALYEQWNTAGRTSLPAVMGGQPIGRARGSEIRVAIRDNGTFMDPRSRKDWWRGR</sequence>
<feature type="transmembrane region" description="Helical" evidence="1">
    <location>
        <begin position="37"/>
        <end position="57"/>
    </location>
</feature>
<dbReference type="EMBL" id="BBZA01000192">
    <property type="protein sequence ID" value="GAP63774.1"/>
    <property type="molecule type" value="Genomic_DNA"/>
</dbReference>
<gene>
    <name evidence="2" type="ORF">ARMA_2197</name>
</gene>
<keyword evidence="1" id="KW-0812">Transmembrane</keyword>
<evidence type="ECO:0000313" key="3">
    <source>
        <dbReference type="Proteomes" id="UP000037784"/>
    </source>
</evidence>
<name>A0A0M9UD98_9CHLR</name>
<reference evidence="3" key="2">
    <citation type="submission" date="2015-08" db="EMBL/GenBank/DDBJ databases">
        <title>Draft Genome Sequence of a Heterotrophic Facultative Anaerobic Bacterium Ardenticatena maritima Strain 110S.</title>
        <authorList>
            <person name="Kawaichi S."/>
            <person name="Yoshida T."/>
            <person name="Sako Y."/>
            <person name="Nakamura R."/>
        </authorList>
    </citation>
    <scope>NUCLEOTIDE SEQUENCE [LARGE SCALE GENOMIC DNA]</scope>
    <source>
        <strain evidence="3">110S</strain>
    </source>
</reference>
<keyword evidence="3" id="KW-1185">Reference proteome</keyword>